<evidence type="ECO:0000313" key="3">
    <source>
        <dbReference type="Proteomes" id="UP001054945"/>
    </source>
</evidence>
<evidence type="ECO:0000256" key="1">
    <source>
        <dbReference type="SAM" id="MobiDB-lite"/>
    </source>
</evidence>
<dbReference type="AlphaFoldDB" id="A0AAV4N235"/>
<dbReference type="EMBL" id="BPLR01002824">
    <property type="protein sequence ID" value="GIX78141.1"/>
    <property type="molecule type" value="Genomic_DNA"/>
</dbReference>
<proteinExistence type="predicted"/>
<protein>
    <submittedName>
        <fullName evidence="2">Uncharacterized protein</fullName>
    </submittedName>
</protein>
<sequence>MESVHIAIHCENFSYHGKAALKRTDETIERESSHTHTRTFTRFVRTRAHWATLRAGKDPGGTVGTRWQGERKNISEPGD</sequence>
<organism evidence="2 3">
    <name type="scientific">Caerostris extrusa</name>
    <name type="common">Bark spider</name>
    <name type="synonym">Caerostris bankana</name>
    <dbReference type="NCBI Taxonomy" id="172846"/>
    <lineage>
        <taxon>Eukaryota</taxon>
        <taxon>Metazoa</taxon>
        <taxon>Ecdysozoa</taxon>
        <taxon>Arthropoda</taxon>
        <taxon>Chelicerata</taxon>
        <taxon>Arachnida</taxon>
        <taxon>Araneae</taxon>
        <taxon>Araneomorphae</taxon>
        <taxon>Entelegynae</taxon>
        <taxon>Araneoidea</taxon>
        <taxon>Araneidae</taxon>
        <taxon>Caerostris</taxon>
    </lineage>
</organism>
<comment type="caution">
    <text evidence="2">The sequence shown here is derived from an EMBL/GenBank/DDBJ whole genome shotgun (WGS) entry which is preliminary data.</text>
</comment>
<gene>
    <name evidence="2" type="ORF">CEXT_770501</name>
</gene>
<name>A0AAV4N235_CAEEX</name>
<feature type="region of interest" description="Disordered" evidence="1">
    <location>
        <begin position="54"/>
        <end position="79"/>
    </location>
</feature>
<reference evidence="2 3" key="1">
    <citation type="submission" date="2021-06" db="EMBL/GenBank/DDBJ databases">
        <title>Caerostris extrusa draft genome.</title>
        <authorList>
            <person name="Kono N."/>
            <person name="Arakawa K."/>
        </authorList>
    </citation>
    <scope>NUCLEOTIDE SEQUENCE [LARGE SCALE GENOMIC DNA]</scope>
</reference>
<dbReference type="Proteomes" id="UP001054945">
    <property type="component" value="Unassembled WGS sequence"/>
</dbReference>
<keyword evidence="3" id="KW-1185">Reference proteome</keyword>
<accession>A0AAV4N235</accession>
<feature type="compositionally biased region" description="Basic and acidic residues" evidence="1">
    <location>
        <begin position="68"/>
        <end position="79"/>
    </location>
</feature>
<evidence type="ECO:0000313" key="2">
    <source>
        <dbReference type="EMBL" id="GIX78141.1"/>
    </source>
</evidence>